<gene>
    <name evidence="4" type="ORF">A4R26_32045</name>
</gene>
<dbReference type="SUPFAM" id="SSF51679">
    <property type="entry name" value="Bacterial luciferase-like"/>
    <property type="match status" value="1"/>
</dbReference>
<dbReference type="EMBL" id="LWBP01000247">
    <property type="protein sequence ID" value="OQP46295.1"/>
    <property type="molecule type" value="Genomic_DNA"/>
</dbReference>
<reference evidence="5" key="1">
    <citation type="submission" date="2016-04" db="EMBL/GenBank/DDBJ databases">
        <authorList>
            <person name="Chen L."/>
            <person name="Zhuang W."/>
            <person name="Wang G."/>
        </authorList>
    </citation>
    <scope>NUCLEOTIDE SEQUENCE [LARGE SCALE GENOMIC DNA]</scope>
    <source>
        <strain evidence="5">208</strain>
    </source>
</reference>
<dbReference type="Proteomes" id="UP000192276">
    <property type="component" value="Unassembled WGS sequence"/>
</dbReference>
<dbReference type="RefSeq" id="WP_081171082.1">
    <property type="nucleotide sequence ID" value="NZ_LWBP01000247.1"/>
</dbReference>
<dbReference type="GO" id="GO:0016705">
    <property type="term" value="F:oxidoreductase activity, acting on paired donors, with incorporation or reduction of molecular oxygen"/>
    <property type="evidence" value="ECO:0007669"/>
    <property type="project" value="InterPro"/>
</dbReference>
<organism evidence="4 5">
    <name type="scientific">Niastella populi</name>
    <dbReference type="NCBI Taxonomy" id="550983"/>
    <lineage>
        <taxon>Bacteria</taxon>
        <taxon>Pseudomonadati</taxon>
        <taxon>Bacteroidota</taxon>
        <taxon>Chitinophagia</taxon>
        <taxon>Chitinophagales</taxon>
        <taxon>Chitinophagaceae</taxon>
        <taxon>Niastella</taxon>
    </lineage>
</organism>
<proteinExistence type="predicted"/>
<evidence type="ECO:0000313" key="5">
    <source>
        <dbReference type="Proteomes" id="UP000192276"/>
    </source>
</evidence>
<dbReference type="GO" id="GO:0005829">
    <property type="term" value="C:cytosol"/>
    <property type="evidence" value="ECO:0007669"/>
    <property type="project" value="TreeGrafter"/>
</dbReference>
<evidence type="ECO:0000256" key="1">
    <source>
        <dbReference type="ARBA" id="ARBA00023002"/>
    </source>
</evidence>
<sequence>MEIGIDTFIASGEGGVVESNERAIENLLERIKFADEAGCDVYGIGEHHGKDRLDSAPVVLMAAAASITNRIRITSAVTALGTVDPVRLFQEFATLDLISKGRAEIVAGRGTSPEAFPLFGLNIKDSAEIFSEKLDLLLKIRDSDVVTWSGKFRTTLNNTAVYPRPLQPSLPIWHGALRTPASFIRAGKLGLPLMVAIIDGQIDQIVPLVALYREAGEEAGFKKDQLKVGLHSMGYVAETTEQAIKEFYPGWSDSMSKSHGLLKSLTRFEIDLKSKGSALLVGNPEEVAAKILRLSEALGGISRFCFQLDYALLSHEKLLQCIGLIGNKVIPIVKQKLSKT</sequence>
<evidence type="ECO:0000313" key="4">
    <source>
        <dbReference type="EMBL" id="OQP46295.1"/>
    </source>
</evidence>
<comment type="caution">
    <text evidence="4">The sequence shown here is derived from an EMBL/GenBank/DDBJ whole genome shotgun (WGS) entry which is preliminary data.</text>
</comment>
<accession>A0A1V9EKB3</accession>
<dbReference type="Gene3D" id="3.20.20.30">
    <property type="entry name" value="Luciferase-like domain"/>
    <property type="match status" value="1"/>
</dbReference>
<dbReference type="PANTHER" id="PTHR30137">
    <property type="entry name" value="LUCIFERASE-LIKE MONOOXYGENASE"/>
    <property type="match status" value="1"/>
</dbReference>
<feature type="domain" description="Luciferase-like" evidence="3">
    <location>
        <begin position="5"/>
        <end position="297"/>
    </location>
</feature>
<keyword evidence="2" id="KW-0503">Monooxygenase</keyword>
<keyword evidence="1" id="KW-0560">Oxidoreductase</keyword>
<dbReference type="InterPro" id="IPR050766">
    <property type="entry name" value="Bact_Lucif_Oxidored"/>
</dbReference>
<dbReference type="InterPro" id="IPR011251">
    <property type="entry name" value="Luciferase-like_dom"/>
</dbReference>
<name>A0A1V9EKB3_9BACT</name>
<protein>
    <submittedName>
        <fullName evidence="4">Luciferase</fullName>
    </submittedName>
</protein>
<evidence type="ECO:0000259" key="3">
    <source>
        <dbReference type="Pfam" id="PF00296"/>
    </source>
</evidence>
<dbReference type="AlphaFoldDB" id="A0A1V9EKB3"/>
<keyword evidence="5" id="KW-1185">Reference proteome</keyword>
<dbReference type="GO" id="GO:0004497">
    <property type="term" value="F:monooxygenase activity"/>
    <property type="evidence" value="ECO:0007669"/>
    <property type="project" value="UniProtKB-KW"/>
</dbReference>
<dbReference type="OrthoDB" id="9776438at2"/>
<evidence type="ECO:0000256" key="2">
    <source>
        <dbReference type="ARBA" id="ARBA00023033"/>
    </source>
</evidence>
<dbReference type="PANTHER" id="PTHR30137:SF8">
    <property type="entry name" value="BLR5498 PROTEIN"/>
    <property type="match status" value="1"/>
</dbReference>
<dbReference type="InterPro" id="IPR036661">
    <property type="entry name" value="Luciferase-like_sf"/>
</dbReference>
<dbReference type="Pfam" id="PF00296">
    <property type="entry name" value="Bac_luciferase"/>
    <property type="match status" value="1"/>
</dbReference>
<dbReference type="STRING" id="550983.A4R26_32045"/>